<dbReference type="EMBL" id="JBHSPT010000032">
    <property type="protein sequence ID" value="MFC6056440.1"/>
    <property type="molecule type" value="Genomic_DNA"/>
</dbReference>
<dbReference type="InterPro" id="IPR014833">
    <property type="entry name" value="TnsA_N"/>
</dbReference>
<dbReference type="NCBIfam" id="NF033179">
    <property type="entry name" value="TnsA_like_Actin"/>
    <property type="match status" value="1"/>
</dbReference>
<dbReference type="RefSeq" id="WP_386396548.1">
    <property type="nucleotide sequence ID" value="NZ_JBHSPT010000032.1"/>
</dbReference>
<dbReference type="Proteomes" id="UP001596242">
    <property type="component" value="Unassembled WGS sequence"/>
</dbReference>
<dbReference type="Pfam" id="PF08722">
    <property type="entry name" value="Tn7_TnsA-like_N"/>
    <property type="match status" value="1"/>
</dbReference>
<name>A0ABW1LYD3_9ACTN</name>
<protein>
    <submittedName>
        <fullName evidence="2">TnsA-like heteromeric transposase endonuclease subunit</fullName>
    </submittedName>
</protein>
<feature type="domain" description="TnsA endonuclease N-terminal" evidence="1">
    <location>
        <begin position="90"/>
        <end position="160"/>
    </location>
</feature>
<evidence type="ECO:0000313" key="3">
    <source>
        <dbReference type="Proteomes" id="UP001596242"/>
    </source>
</evidence>
<organism evidence="2 3">
    <name type="scientific">Streptomyces pratens</name>
    <dbReference type="NCBI Taxonomy" id="887456"/>
    <lineage>
        <taxon>Bacteria</taxon>
        <taxon>Bacillati</taxon>
        <taxon>Actinomycetota</taxon>
        <taxon>Actinomycetes</taxon>
        <taxon>Kitasatosporales</taxon>
        <taxon>Streptomycetaceae</taxon>
        <taxon>Streptomyces</taxon>
    </lineage>
</organism>
<keyword evidence="3" id="KW-1185">Reference proteome</keyword>
<comment type="caution">
    <text evidence="2">The sequence shown here is derived from an EMBL/GenBank/DDBJ whole genome shotgun (WGS) entry which is preliminary data.</text>
</comment>
<evidence type="ECO:0000313" key="2">
    <source>
        <dbReference type="EMBL" id="MFC6056440.1"/>
    </source>
</evidence>
<reference evidence="3" key="1">
    <citation type="journal article" date="2019" name="Int. J. Syst. Evol. Microbiol.">
        <title>The Global Catalogue of Microorganisms (GCM) 10K type strain sequencing project: providing services to taxonomists for standard genome sequencing and annotation.</title>
        <authorList>
            <consortium name="The Broad Institute Genomics Platform"/>
            <consortium name="The Broad Institute Genome Sequencing Center for Infectious Disease"/>
            <person name="Wu L."/>
            <person name="Ma J."/>
        </authorList>
    </citation>
    <scope>NUCLEOTIDE SEQUENCE [LARGE SCALE GENOMIC DNA]</scope>
    <source>
        <strain evidence="3">JCM 12763</strain>
    </source>
</reference>
<accession>A0ABW1LYD3</accession>
<dbReference type="InterPro" id="IPR048000">
    <property type="entry name" value="TnsA-like"/>
</dbReference>
<proteinExistence type="predicted"/>
<gene>
    <name evidence="2" type="ORF">ACFP50_13475</name>
</gene>
<sequence length="253" mass="28152">MGYAVFGADRSGRPGARFGLEFVVPGQGQVTGSLADHWDVRFEEAAPVRQFHFAKGSRNYPGLYWSATVRRHVGYESWLERDHLKLLDFDRRIVGIASQPFRISWEQDGVVRRHTPDFFARWADGTGVVVDVRADDRIADRDAAAFEATEVACSQVGWEFWRVGVPDPVYMANIRWLAGYRHPRVYQEAVSRALKEAFAEPTRLLAGAAQVGQPIAVLPVLFHLVWTGVLTADLRGGVLNGATSVRTAGEASR</sequence>
<evidence type="ECO:0000259" key="1">
    <source>
        <dbReference type="Pfam" id="PF08722"/>
    </source>
</evidence>